<dbReference type="AlphaFoldDB" id="A0A564UMM7"/>
<dbReference type="PANTHER" id="PTHR37301">
    <property type="entry name" value="DNA-BINDING PROTEIN-RELATED"/>
    <property type="match status" value="1"/>
</dbReference>
<protein>
    <submittedName>
        <fullName evidence="2">Helix-turn-helix</fullName>
    </submittedName>
</protein>
<keyword evidence="3" id="KW-1185">Reference proteome</keyword>
<dbReference type="Pfam" id="PF13443">
    <property type="entry name" value="HTH_26"/>
    <property type="match status" value="1"/>
</dbReference>
<dbReference type="GO" id="GO:0003677">
    <property type="term" value="F:DNA binding"/>
    <property type="evidence" value="ECO:0007669"/>
    <property type="project" value="InterPro"/>
</dbReference>
<evidence type="ECO:0000313" key="3">
    <source>
        <dbReference type="Proteomes" id="UP000363661"/>
    </source>
</evidence>
<proteinExistence type="predicted"/>
<dbReference type="PROSITE" id="PS50943">
    <property type="entry name" value="HTH_CROC1"/>
    <property type="match status" value="1"/>
</dbReference>
<reference evidence="2 3" key="1">
    <citation type="submission" date="2019-07" db="EMBL/GenBank/DDBJ databases">
        <authorList>
            <person name="Hibberd C M."/>
            <person name="Gehrig L. J."/>
            <person name="Chang H.-W."/>
            <person name="Venkatesh S."/>
        </authorList>
    </citation>
    <scope>NUCLEOTIDE SEQUENCE [LARGE SCALE GENOMIC DNA]</scope>
    <source>
        <strain evidence="2">Ruminococcus_torques_SSTS_Bg7063</strain>
    </source>
</reference>
<accession>A0A564UMM7</accession>
<organism evidence="2 3">
    <name type="scientific">[Ruminococcus] torques</name>
    <dbReference type="NCBI Taxonomy" id="33039"/>
    <lineage>
        <taxon>Bacteria</taxon>
        <taxon>Bacillati</taxon>
        <taxon>Bacillota</taxon>
        <taxon>Clostridia</taxon>
        <taxon>Lachnospirales</taxon>
        <taxon>Lachnospiraceae</taxon>
        <taxon>Mediterraneibacter</taxon>
    </lineage>
</organism>
<name>A0A564UMM7_9FIRM</name>
<dbReference type="SMART" id="SM00530">
    <property type="entry name" value="HTH_XRE"/>
    <property type="match status" value="1"/>
</dbReference>
<dbReference type="InterPro" id="IPR010982">
    <property type="entry name" value="Lambda_DNA-bd_dom_sf"/>
</dbReference>
<evidence type="ECO:0000313" key="2">
    <source>
        <dbReference type="EMBL" id="VUX20629.1"/>
    </source>
</evidence>
<evidence type="ECO:0000259" key="1">
    <source>
        <dbReference type="PROSITE" id="PS50943"/>
    </source>
</evidence>
<dbReference type="SUPFAM" id="SSF47413">
    <property type="entry name" value="lambda repressor-like DNA-binding domains"/>
    <property type="match status" value="1"/>
</dbReference>
<sequence>MIRIKLSEVLGRKKMTRKKLSELTGVRPNTIGDLYNEKVRKIDIDILDRICTVLECDIEDILEYQSNNEVNQ</sequence>
<dbReference type="Gene3D" id="1.10.260.40">
    <property type="entry name" value="lambda repressor-like DNA-binding domains"/>
    <property type="match status" value="1"/>
</dbReference>
<gene>
    <name evidence="2" type="ORF">RTSSTS7063_02675</name>
</gene>
<dbReference type="RefSeq" id="WP_144367842.1">
    <property type="nucleotide sequence ID" value="NZ_CABHNA010000091.1"/>
</dbReference>
<dbReference type="PANTHER" id="PTHR37301:SF1">
    <property type="entry name" value="DNA-BINDING PROTEIN"/>
    <property type="match status" value="1"/>
</dbReference>
<dbReference type="InterPro" id="IPR001387">
    <property type="entry name" value="Cro/C1-type_HTH"/>
</dbReference>
<feature type="domain" description="HTH cro/C1-type" evidence="1">
    <location>
        <begin position="6"/>
        <end position="61"/>
    </location>
</feature>
<dbReference type="EMBL" id="CABHNA010000091">
    <property type="protein sequence ID" value="VUX20629.1"/>
    <property type="molecule type" value="Genomic_DNA"/>
</dbReference>
<dbReference type="Proteomes" id="UP000363661">
    <property type="component" value="Unassembled WGS sequence"/>
</dbReference>
<dbReference type="CDD" id="cd00093">
    <property type="entry name" value="HTH_XRE"/>
    <property type="match status" value="1"/>
</dbReference>